<dbReference type="SMART" id="SM00089">
    <property type="entry name" value="PKD"/>
    <property type="match status" value="1"/>
</dbReference>
<dbReference type="InterPro" id="IPR022409">
    <property type="entry name" value="PKD/Chitinase_dom"/>
</dbReference>
<dbReference type="Pfam" id="PF18911">
    <property type="entry name" value="PKD_4"/>
    <property type="match status" value="1"/>
</dbReference>
<dbReference type="InterPro" id="IPR035986">
    <property type="entry name" value="PKD_dom_sf"/>
</dbReference>
<dbReference type="InterPro" id="IPR011519">
    <property type="entry name" value="UnbV_ASPIC"/>
</dbReference>
<dbReference type="PANTHER" id="PTHR44103">
    <property type="entry name" value="PROPROTEIN CONVERTASE P"/>
    <property type="match status" value="1"/>
</dbReference>
<protein>
    <submittedName>
        <fullName evidence="4">FG-GAP repeat domain protein</fullName>
    </submittedName>
</protein>
<dbReference type="SUPFAM" id="SSF49299">
    <property type="entry name" value="PKD domain"/>
    <property type="match status" value="1"/>
</dbReference>
<keyword evidence="5" id="KW-1185">Reference proteome</keyword>
<proteinExistence type="predicted"/>
<keyword evidence="1 2" id="KW-0732">Signal</keyword>
<evidence type="ECO:0000313" key="4">
    <source>
        <dbReference type="EMBL" id="EAY27814.1"/>
    </source>
</evidence>
<organism evidence="4 5">
    <name type="scientific">Microscilla marina ATCC 23134</name>
    <dbReference type="NCBI Taxonomy" id="313606"/>
    <lineage>
        <taxon>Bacteria</taxon>
        <taxon>Pseudomonadati</taxon>
        <taxon>Bacteroidota</taxon>
        <taxon>Cytophagia</taxon>
        <taxon>Cytophagales</taxon>
        <taxon>Microscillaceae</taxon>
        <taxon>Microscilla</taxon>
    </lineage>
</organism>
<dbReference type="InterPro" id="IPR026444">
    <property type="entry name" value="Secre_tail"/>
</dbReference>
<dbReference type="Proteomes" id="UP000004095">
    <property type="component" value="Unassembled WGS sequence"/>
</dbReference>
<dbReference type="AlphaFoldDB" id="A1ZP22"/>
<dbReference type="Gene3D" id="2.130.10.130">
    <property type="entry name" value="Integrin alpha, N-terminal"/>
    <property type="match status" value="2"/>
</dbReference>
<evidence type="ECO:0000259" key="3">
    <source>
        <dbReference type="PROSITE" id="PS50093"/>
    </source>
</evidence>
<dbReference type="NCBIfam" id="TIGR04183">
    <property type="entry name" value="Por_Secre_tail"/>
    <property type="match status" value="1"/>
</dbReference>
<accession>A1ZP22</accession>
<dbReference type="RefSeq" id="WP_002698789.1">
    <property type="nucleotide sequence ID" value="NZ_AAWS01000020.1"/>
</dbReference>
<dbReference type="EMBL" id="AAWS01000020">
    <property type="protein sequence ID" value="EAY27814.1"/>
    <property type="molecule type" value="Genomic_DNA"/>
</dbReference>
<sequence>MKTLNQYLIAFLCCVLPYIAVAQQFEKITSSTIASDIAASRSVAWVDVNGDGFLDAFVSNGRKGGENNSLYINQQDGSFTKKTNDPLVQDKMPSDGATWGDVDNDGDLDVYVVNWYGKANLFYLNDGKGNFTQIKNSNIIAGKFSETACWADYDKDGDLDLYVTNSEGERNVLIKNNGDGRFTVDNSQIVSKATKSSRSVNWVDFDNDNDLDLFVSNEGNATNELYINNGDKGFSASTNHAVVTSRASSMSSAWGDYDNDGDLDLFVANFKGKNKLFQNDGKGGFVQATNSGVQETAYSFGSIWGDIDNDGDLDLFVANATFTDTKVKNFLYLNNGNGTFTKVTNDPVTTYQGATFGAALGDYDNDGDLDLLTANTYKEAEANGLYRNKGNNHHWLNISLKGVVSNASAIGAKVRVKATMRGKSIWQMREISAQSGYNCQNSLRVHFGLGDAQKVDSLVIEWPLGIKEHFVNVQTKKFMSFQEPVTKGFLRVNFKTAKLQYNIQETVSFVNTSLTDTSESVAYSWDFDGDGTEDAMDENPNHIYDQAGTYAVKLTIINALGSHSIIRPNYIQVLDPNGVDRGFLPEVAIYPNPFVDYLRVYTDKSQLKKLILYDVKGRQIGCQEFKEGQSNTIWQSQHLPKGTYSITLLLSNGASKSFRVLKM</sequence>
<dbReference type="Pfam" id="PF07593">
    <property type="entry name" value="UnbV_ASPIC"/>
    <property type="match status" value="1"/>
</dbReference>
<feature type="signal peptide" evidence="2">
    <location>
        <begin position="1"/>
        <end position="22"/>
    </location>
</feature>
<dbReference type="OrthoDB" id="1488345at2"/>
<evidence type="ECO:0000313" key="5">
    <source>
        <dbReference type="Proteomes" id="UP000004095"/>
    </source>
</evidence>
<dbReference type="SUPFAM" id="SSF69318">
    <property type="entry name" value="Integrin alpha N-terminal domain"/>
    <property type="match status" value="1"/>
</dbReference>
<dbReference type="Gene3D" id="2.60.40.10">
    <property type="entry name" value="Immunoglobulins"/>
    <property type="match status" value="1"/>
</dbReference>
<dbReference type="Pfam" id="PF18962">
    <property type="entry name" value="Por_Secre_tail"/>
    <property type="match status" value="1"/>
</dbReference>
<dbReference type="InterPro" id="IPR028994">
    <property type="entry name" value="Integrin_alpha_N"/>
</dbReference>
<evidence type="ECO:0000256" key="2">
    <source>
        <dbReference type="SAM" id="SignalP"/>
    </source>
</evidence>
<dbReference type="CDD" id="cd00146">
    <property type="entry name" value="PKD"/>
    <property type="match status" value="1"/>
</dbReference>
<dbReference type="InterPro" id="IPR013517">
    <property type="entry name" value="FG-GAP"/>
</dbReference>
<dbReference type="Pfam" id="PF13517">
    <property type="entry name" value="FG-GAP_3"/>
    <property type="match status" value="3"/>
</dbReference>
<feature type="chain" id="PRO_5002641561" evidence="2">
    <location>
        <begin position="23"/>
        <end position="663"/>
    </location>
</feature>
<feature type="domain" description="PKD" evidence="3">
    <location>
        <begin position="510"/>
        <end position="562"/>
    </location>
</feature>
<dbReference type="PROSITE" id="PS50093">
    <property type="entry name" value="PKD"/>
    <property type="match status" value="1"/>
</dbReference>
<comment type="caution">
    <text evidence="4">The sequence shown here is derived from an EMBL/GenBank/DDBJ whole genome shotgun (WGS) entry which is preliminary data.</text>
</comment>
<name>A1ZP22_MICM2</name>
<evidence type="ECO:0000256" key="1">
    <source>
        <dbReference type="ARBA" id="ARBA00022729"/>
    </source>
</evidence>
<reference evidence="4 5" key="1">
    <citation type="submission" date="2007-01" db="EMBL/GenBank/DDBJ databases">
        <authorList>
            <person name="Haygood M."/>
            <person name="Podell S."/>
            <person name="Anderson C."/>
            <person name="Hopkinson B."/>
            <person name="Roe K."/>
            <person name="Barbeau K."/>
            <person name="Gaasterland T."/>
            <person name="Ferriera S."/>
            <person name="Johnson J."/>
            <person name="Kravitz S."/>
            <person name="Beeson K."/>
            <person name="Sutton G."/>
            <person name="Rogers Y.-H."/>
            <person name="Friedman R."/>
            <person name="Frazier M."/>
            <person name="Venter J.C."/>
        </authorList>
    </citation>
    <scope>NUCLEOTIDE SEQUENCE [LARGE SCALE GENOMIC DNA]</scope>
    <source>
        <strain evidence="4 5">ATCC 23134</strain>
    </source>
</reference>
<dbReference type="InterPro" id="IPR013783">
    <property type="entry name" value="Ig-like_fold"/>
</dbReference>
<dbReference type="PANTHER" id="PTHR44103:SF1">
    <property type="entry name" value="PROPROTEIN CONVERTASE P"/>
    <property type="match status" value="1"/>
</dbReference>
<gene>
    <name evidence="4" type="ORF">M23134_00255</name>
</gene>
<dbReference type="eggNOG" id="COG3291">
    <property type="taxonomic scope" value="Bacteria"/>
</dbReference>
<dbReference type="InterPro" id="IPR000601">
    <property type="entry name" value="PKD_dom"/>
</dbReference>